<dbReference type="SUPFAM" id="SSF49899">
    <property type="entry name" value="Concanavalin A-like lectins/glucanases"/>
    <property type="match status" value="1"/>
</dbReference>
<dbReference type="KEGG" id="mgot:MgSA37_00831"/>
<reference evidence="4 5" key="1">
    <citation type="submission" date="2015-12" db="EMBL/GenBank/DDBJ databases">
        <title>Genome sequence of Mucilaginibacter gotjawali.</title>
        <authorList>
            <person name="Lee J.S."/>
            <person name="Lee K.C."/>
            <person name="Kim K.K."/>
            <person name="Lee B.W."/>
        </authorList>
    </citation>
    <scope>NUCLEOTIDE SEQUENCE [LARGE SCALE GENOMIC DNA]</scope>
    <source>
        <strain evidence="4 5">SA3-7</strain>
    </source>
</reference>
<dbReference type="GO" id="GO:0009279">
    <property type="term" value="C:cell outer membrane"/>
    <property type="evidence" value="ECO:0007669"/>
    <property type="project" value="UniProtKB-SubCell"/>
</dbReference>
<comment type="subcellular location">
    <subcellularLocation>
        <location evidence="1">Cell outer membrane</location>
    </subcellularLocation>
</comment>
<evidence type="ECO:0000313" key="5">
    <source>
        <dbReference type="Proteomes" id="UP000218263"/>
    </source>
</evidence>
<dbReference type="AlphaFoldDB" id="A0A110B142"/>
<dbReference type="PANTHER" id="PTHR30329:SF21">
    <property type="entry name" value="LIPOPROTEIN YIAD-RELATED"/>
    <property type="match status" value="1"/>
</dbReference>
<dbReference type="Gene3D" id="2.60.120.200">
    <property type="match status" value="1"/>
</dbReference>
<dbReference type="Proteomes" id="UP000218263">
    <property type="component" value="Chromosome"/>
</dbReference>
<dbReference type="RefSeq" id="WP_157750416.1">
    <property type="nucleotide sequence ID" value="NZ_AP017313.1"/>
</dbReference>
<dbReference type="SUPFAM" id="SSF103088">
    <property type="entry name" value="OmpA-like"/>
    <property type="match status" value="1"/>
</dbReference>
<dbReference type="GO" id="GO:0004553">
    <property type="term" value="F:hydrolase activity, hydrolyzing O-glycosyl compounds"/>
    <property type="evidence" value="ECO:0007669"/>
    <property type="project" value="UniProtKB-ARBA"/>
</dbReference>
<keyword evidence="5" id="KW-1185">Reference proteome</keyword>
<dbReference type="InterPro" id="IPR050330">
    <property type="entry name" value="Bact_OuterMem_StrucFunc"/>
</dbReference>
<accession>A0A110B142</accession>
<dbReference type="EMBL" id="AP017313">
    <property type="protein sequence ID" value="BAU52669.1"/>
    <property type="molecule type" value="Genomic_DNA"/>
</dbReference>
<dbReference type="GO" id="GO:0005975">
    <property type="term" value="P:carbohydrate metabolic process"/>
    <property type="evidence" value="ECO:0007669"/>
    <property type="project" value="UniProtKB-ARBA"/>
</dbReference>
<name>A0A110B142_9SPHI</name>
<dbReference type="PANTHER" id="PTHR30329">
    <property type="entry name" value="STATOR ELEMENT OF FLAGELLAR MOTOR COMPLEX"/>
    <property type="match status" value="1"/>
</dbReference>
<dbReference type="PRINTS" id="PR01021">
    <property type="entry name" value="OMPADOMAIN"/>
</dbReference>
<dbReference type="CDD" id="cd07185">
    <property type="entry name" value="OmpA_C-like"/>
    <property type="match status" value="1"/>
</dbReference>
<sequence>MKKLMILIALSAVTGIGYAQVIDKPKDVAADDAASRVNSNENSTIDNGLGKAEGAIKGLFKKKKKPADSSSTVKRSEPGINNSAPAATGASFAAYNNYDFVPGDQIVFYDDFADDQNGEFPAHWNLGSGQAVMNTIGTVKAILLTDGNYAHVSPLIKSPSYLSDAFTIEFDSYSTGGYQPHLYFYGSNASATAASGVLGELAIGDHNGWGGIEYKGETIDLQGNFPADITGEKYLNKWHHIAIAYKKNQIKVYVDQYRVLVVPNVGIAPHAIDIEGIGDAKAPIVIANFRIANGGGMNMLGKKFTDARIITHGINFDVDKATIKPESMGTLNMIAGVLRDNPDVKFEIDGHTDNTGTPQHNLMLSKQRADAVMNRLITMGVDASRLSSKGFGDSKPIGDNMTIEGKANNRRVEFVKQ</sequence>
<proteinExistence type="predicted"/>
<evidence type="ECO:0000256" key="3">
    <source>
        <dbReference type="ARBA" id="ARBA00023237"/>
    </source>
</evidence>
<organism evidence="4 5">
    <name type="scientific">Mucilaginibacter gotjawali</name>
    <dbReference type="NCBI Taxonomy" id="1550579"/>
    <lineage>
        <taxon>Bacteria</taxon>
        <taxon>Pseudomonadati</taxon>
        <taxon>Bacteroidota</taxon>
        <taxon>Sphingobacteriia</taxon>
        <taxon>Sphingobacteriales</taxon>
        <taxon>Sphingobacteriaceae</taxon>
        <taxon>Mucilaginibacter</taxon>
    </lineage>
</organism>
<gene>
    <name evidence="4" type="primary">yiaD_1</name>
    <name evidence="4" type="ORF">MgSA37_00831</name>
</gene>
<dbReference type="Pfam" id="PF00691">
    <property type="entry name" value="OmpA"/>
    <property type="match status" value="1"/>
</dbReference>
<dbReference type="PROSITE" id="PS51123">
    <property type="entry name" value="OMPA_2"/>
    <property type="match status" value="1"/>
</dbReference>
<dbReference type="OrthoDB" id="9800869at2"/>
<dbReference type="InterPro" id="IPR006664">
    <property type="entry name" value="OMP_bac"/>
</dbReference>
<evidence type="ECO:0000256" key="1">
    <source>
        <dbReference type="ARBA" id="ARBA00004442"/>
    </source>
</evidence>
<dbReference type="InterPro" id="IPR006665">
    <property type="entry name" value="OmpA-like"/>
</dbReference>
<keyword evidence="3" id="KW-0998">Cell outer membrane</keyword>
<dbReference type="InterPro" id="IPR036737">
    <property type="entry name" value="OmpA-like_sf"/>
</dbReference>
<protein>
    <submittedName>
        <fullName evidence="4">Putative lipoprotein YiaD</fullName>
    </submittedName>
</protein>
<keyword evidence="2" id="KW-0472">Membrane</keyword>
<dbReference type="Gene3D" id="3.30.1330.60">
    <property type="entry name" value="OmpA-like domain"/>
    <property type="match status" value="1"/>
</dbReference>
<keyword evidence="4" id="KW-0449">Lipoprotein</keyword>
<evidence type="ECO:0000256" key="2">
    <source>
        <dbReference type="ARBA" id="ARBA00023136"/>
    </source>
</evidence>
<dbReference type="InterPro" id="IPR013320">
    <property type="entry name" value="ConA-like_dom_sf"/>
</dbReference>
<evidence type="ECO:0000313" key="4">
    <source>
        <dbReference type="EMBL" id="BAU52669.1"/>
    </source>
</evidence>